<gene>
    <name evidence="1" type="ORF">RM764_45625</name>
</gene>
<proteinExistence type="predicted"/>
<protein>
    <submittedName>
        <fullName evidence="1">SdpA family antimicrobial peptide system protein</fullName>
    </submittedName>
</protein>
<dbReference type="EMBL" id="JAVREY010000168">
    <property type="protein sequence ID" value="MDT0470106.1"/>
    <property type="molecule type" value="Genomic_DNA"/>
</dbReference>
<dbReference type="RefSeq" id="WP_311701545.1">
    <property type="nucleotide sequence ID" value="NZ_JAVREY010000168.1"/>
</dbReference>
<dbReference type="Pfam" id="PF17418">
    <property type="entry name" value="SdpA"/>
    <property type="match status" value="1"/>
</dbReference>
<dbReference type="InterPro" id="IPR023902">
    <property type="entry name" value="Sporulation_SdpA"/>
</dbReference>
<reference evidence="2" key="1">
    <citation type="submission" date="2023-07" db="EMBL/GenBank/DDBJ databases">
        <title>30 novel species of actinomycetes from the DSMZ collection.</title>
        <authorList>
            <person name="Nouioui I."/>
        </authorList>
    </citation>
    <scope>NUCLEOTIDE SEQUENCE [LARGE SCALE GENOMIC DNA]</scope>
    <source>
        <strain evidence="2">DSM 41699</strain>
    </source>
</reference>
<keyword evidence="2" id="KW-1185">Reference proteome</keyword>
<accession>A0ABU2UA31</accession>
<dbReference type="NCBIfam" id="TIGR04034">
    <property type="entry name" value="export_SdpA"/>
    <property type="match status" value="1"/>
</dbReference>
<evidence type="ECO:0000313" key="1">
    <source>
        <dbReference type="EMBL" id="MDT0470106.1"/>
    </source>
</evidence>
<sequence length="138" mass="15305">MSTEPGAVHWAFFTRDPEGVQIGTYAFDGKHSKNLLKTPQGSPSNLFGLDRSQRAQGPEIAYINTSVTQWAPCAGNLATCLHEAAARPAEKVKNRNPVRTVCGDSFITQERVVPWSYRNLVTYDRRVTRIAHLDVSCS</sequence>
<evidence type="ECO:0000313" key="2">
    <source>
        <dbReference type="Proteomes" id="UP001183809"/>
    </source>
</evidence>
<organism evidence="1 2">
    <name type="scientific">Streptomyces gibsoniae</name>
    <dbReference type="NCBI Taxonomy" id="3075529"/>
    <lineage>
        <taxon>Bacteria</taxon>
        <taxon>Bacillati</taxon>
        <taxon>Actinomycetota</taxon>
        <taxon>Actinomycetes</taxon>
        <taxon>Kitasatosporales</taxon>
        <taxon>Streptomycetaceae</taxon>
        <taxon>Streptomyces</taxon>
    </lineage>
</organism>
<dbReference type="Proteomes" id="UP001183809">
    <property type="component" value="Unassembled WGS sequence"/>
</dbReference>
<name>A0ABU2UA31_9ACTN</name>
<comment type="caution">
    <text evidence="1">The sequence shown here is derived from an EMBL/GenBank/DDBJ whole genome shotgun (WGS) entry which is preliminary data.</text>
</comment>